<accession>A0AAN8JRN4</accession>
<evidence type="ECO:0000313" key="3">
    <source>
        <dbReference type="EMBL" id="KAK6178823.1"/>
    </source>
</evidence>
<keyword evidence="2" id="KW-1133">Transmembrane helix</keyword>
<comment type="caution">
    <text evidence="3">The sequence shown here is derived from an EMBL/GenBank/DDBJ whole genome shotgun (WGS) entry which is preliminary data.</text>
</comment>
<keyword evidence="4" id="KW-1185">Reference proteome</keyword>
<protein>
    <submittedName>
        <fullName evidence="3">Uncharacterized protein</fullName>
    </submittedName>
</protein>
<dbReference type="EMBL" id="JAZGQO010000008">
    <property type="protein sequence ID" value="KAK6178823.1"/>
    <property type="molecule type" value="Genomic_DNA"/>
</dbReference>
<gene>
    <name evidence="3" type="ORF">SNE40_011320</name>
</gene>
<organism evidence="3 4">
    <name type="scientific">Patella caerulea</name>
    <name type="common">Rayed Mediterranean limpet</name>
    <dbReference type="NCBI Taxonomy" id="87958"/>
    <lineage>
        <taxon>Eukaryota</taxon>
        <taxon>Metazoa</taxon>
        <taxon>Spiralia</taxon>
        <taxon>Lophotrochozoa</taxon>
        <taxon>Mollusca</taxon>
        <taxon>Gastropoda</taxon>
        <taxon>Patellogastropoda</taxon>
        <taxon>Patelloidea</taxon>
        <taxon>Patellidae</taxon>
        <taxon>Patella</taxon>
    </lineage>
</organism>
<reference evidence="3 4" key="1">
    <citation type="submission" date="2024-01" db="EMBL/GenBank/DDBJ databases">
        <title>The genome of the rayed Mediterranean limpet Patella caerulea (Linnaeus, 1758).</title>
        <authorList>
            <person name="Anh-Thu Weber A."/>
            <person name="Halstead-Nussloch G."/>
        </authorList>
    </citation>
    <scope>NUCLEOTIDE SEQUENCE [LARGE SCALE GENOMIC DNA]</scope>
    <source>
        <strain evidence="3">AATW-2023a</strain>
        <tissue evidence="3">Whole specimen</tissue>
    </source>
</reference>
<feature type="compositionally biased region" description="Basic and acidic residues" evidence="1">
    <location>
        <begin position="52"/>
        <end position="69"/>
    </location>
</feature>
<dbReference type="Proteomes" id="UP001347796">
    <property type="component" value="Unassembled WGS sequence"/>
</dbReference>
<proteinExistence type="predicted"/>
<feature type="region of interest" description="Disordered" evidence="1">
    <location>
        <begin position="52"/>
        <end position="75"/>
    </location>
</feature>
<evidence type="ECO:0000256" key="1">
    <source>
        <dbReference type="SAM" id="MobiDB-lite"/>
    </source>
</evidence>
<sequence>MVPQSYELSFFASIVLVVVIFIVVFLILSSCVKCLRWLFSVLWNYFRGKDSEEHHPENVEEVKRETHTKSEKKKK</sequence>
<dbReference type="AlphaFoldDB" id="A0AAN8JRN4"/>
<evidence type="ECO:0000313" key="4">
    <source>
        <dbReference type="Proteomes" id="UP001347796"/>
    </source>
</evidence>
<evidence type="ECO:0000256" key="2">
    <source>
        <dbReference type="SAM" id="Phobius"/>
    </source>
</evidence>
<keyword evidence="2" id="KW-0472">Membrane</keyword>
<feature type="transmembrane region" description="Helical" evidence="2">
    <location>
        <begin position="6"/>
        <end position="28"/>
    </location>
</feature>
<keyword evidence="2" id="KW-0812">Transmembrane</keyword>
<name>A0AAN8JRN4_PATCE</name>